<sequence length="610" mass="67355">MQTEKSPGSSAYNDLSALVAYADEDDTGDQVLWQDCNYDTAAPVAFMSPNALSPLTLSYAAADLADGVVGENHRVRQRNSADQPKRPVPPKFVPKIFKPSAARAGGTSYVFGSTKPVEDYPVGMPVWGPTVPLPERRAMLPTPSIPELSPHAVQTLFGKDAHARLLVNRNTFRLSPSHAIKIEEFETCIPDTTSCYDAPDCQPSPSILMLVNRELRMRTLAKDVVDNVLHLLSRHKRATAQGHNSNAQLPAASTATSAGRAATSARVRGQTHLVLNDMDVNSTCTFIKDNDGFYHTTVPSAQPIPTAVDDDEVLEYVDEDEEEPILDYEFEDDEDIALDSAFANSVHGTEIHASADNRYIDGMAANEHLAYVRQAPLWKFWAKTKPILLFWCNNLGGMDPSAMVPGAAEQKLVRDFKLLFLDVDIVIVCAELAPISQRVRKNLFSGTGFTEPQTGPSGYMGQLIDTCLKRMDAMRRVRNSLRTNKAIMALFNKHLNFKVDSAPLRDAFYNSVYAEADFLSPKNHQALHMMFMKVSAYDTFYGSGRIMPDWKCMQCDSRGHPCNDCNLRNLEGFLRPPPARQPTTRMRAPGPSNTGPSNTTQGRASNRGRA</sequence>
<evidence type="ECO:0000313" key="3">
    <source>
        <dbReference type="Proteomes" id="UP000006514"/>
    </source>
</evidence>
<dbReference type="KEGG" id="adl:AURDEDRAFT_125190"/>
<organism evidence="2 3">
    <name type="scientific">Auricularia subglabra (strain TFB-10046 / SS5)</name>
    <name type="common">White-rot fungus</name>
    <name type="synonym">Auricularia delicata (strain TFB10046)</name>
    <dbReference type="NCBI Taxonomy" id="717982"/>
    <lineage>
        <taxon>Eukaryota</taxon>
        <taxon>Fungi</taxon>
        <taxon>Dikarya</taxon>
        <taxon>Basidiomycota</taxon>
        <taxon>Agaricomycotina</taxon>
        <taxon>Agaricomycetes</taxon>
        <taxon>Auriculariales</taxon>
        <taxon>Auriculariaceae</taxon>
        <taxon>Auricularia</taxon>
    </lineage>
</organism>
<gene>
    <name evidence="2" type="ORF">AURDEDRAFT_125190</name>
</gene>
<evidence type="ECO:0000256" key="1">
    <source>
        <dbReference type="SAM" id="MobiDB-lite"/>
    </source>
</evidence>
<feature type="compositionally biased region" description="Polar residues" evidence="1">
    <location>
        <begin position="591"/>
        <end position="604"/>
    </location>
</feature>
<keyword evidence="3" id="KW-1185">Reference proteome</keyword>
<reference evidence="3" key="1">
    <citation type="journal article" date="2012" name="Science">
        <title>The Paleozoic origin of enzymatic lignin decomposition reconstructed from 31 fungal genomes.</title>
        <authorList>
            <person name="Floudas D."/>
            <person name="Binder M."/>
            <person name="Riley R."/>
            <person name="Barry K."/>
            <person name="Blanchette R.A."/>
            <person name="Henrissat B."/>
            <person name="Martinez A.T."/>
            <person name="Otillar R."/>
            <person name="Spatafora J.W."/>
            <person name="Yadav J.S."/>
            <person name="Aerts A."/>
            <person name="Benoit I."/>
            <person name="Boyd A."/>
            <person name="Carlson A."/>
            <person name="Copeland A."/>
            <person name="Coutinho P.M."/>
            <person name="de Vries R.P."/>
            <person name="Ferreira P."/>
            <person name="Findley K."/>
            <person name="Foster B."/>
            <person name="Gaskell J."/>
            <person name="Glotzer D."/>
            <person name="Gorecki P."/>
            <person name="Heitman J."/>
            <person name="Hesse C."/>
            <person name="Hori C."/>
            <person name="Igarashi K."/>
            <person name="Jurgens J.A."/>
            <person name="Kallen N."/>
            <person name="Kersten P."/>
            <person name="Kohler A."/>
            <person name="Kuees U."/>
            <person name="Kumar T.K.A."/>
            <person name="Kuo A."/>
            <person name="LaButti K."/>
            <person name="Larrondo L.F."/>
            <person name="Lindquist E."/>
            <person name="Ling A."/>
            <person name="Lombard V."/>
            <person name="Lucas S."/>
            <person name="Lundell T."/>
            <person name="Martin R."/>
            <person name="McLaughlin D.J."/>
            <person name="Morgenstern I."/>
            <person name="Morin E."/>
            <person name="Murat C."/>
            <person name="Nagy L.G."/>
            <person name="Nolan M."/>
            <person name="Ohm R.A."/>
            <person name="Patyshakuliyeva A."/>
            <person name="Rokas A."/>
            <person name="Ruiz-Duenas F.J."/>
            <person name="Sabat G."/>
            <person name="Salamov A."/>
            <person name="Samejima M."/>
            <person name="Schmutz J."/>
            <person name="Slot J.C."/>
            <person name="St John F."/>
            <person name="Stenlid J."/>
            <person name="Sun H."/>
            <person name="Sun S."/>
            <person name="Syed K."/>
            <person name="Tsang A."/>
            <person name="Wiebenga A."/>
            <person name="Young D."/>
            <person name="Pisabarro A."/>
            <person name="Eastwood D.C."/>
            <person name="Martin F."/>
            <person name="Cullen D."/>
            <person name="Grigoriev I.V."/>
            <person name="Hibbett D.S."/>
        </authorList>
    </citation>
    <scope>NUCLEOTIDE SEQUENCE [LARGE SCALE GENOMIC DNA]</scope>
    <source>
        <strain evidence="3">TFB10046</strain>
    </source>
</reference>
<protein>
    <submittedName>
        <fullName evidence="2">Uncharacterized protein</fullName>
    </submittedName>
</protein>
<dbReference type="AlphaFoldDB" id="J0WZB6"/>
<dbReference type="InParanoid" id="J0WZB6"/>
<dbReference type="Proteomes" id="UP000006514">
    <property type="component" value="Unassembled WGS sequence"/>
</dbReference>
<feature type="compositionally biased region" description="Low complexity" evidence="1">
    <location>
        <begin position="251"/>
        <end position="263"/>
    </location>
</feature>
<feature type="region of interest" description="Disordered" evidence="1">
    <location>
        <begin position="573"/>
        <end position="610"/>
    </location>
</feature>
<accession>J0WZB6</accession>
<dbReference type="EMBL" id="JH687770">
    <property type="protein sequence ID" value="EJD44642.1"/>
    <property type="molecule type" value="Genomic_DNA"/>
</dbReference>
<name>J0WZB6_AURST</name>
<feature type="region of interest" description="Disordered" evidence="1">
    <location>
        <begin position="239"/>
        <end position="263"/>
    </location>
</feature>
<evidence type="ECO:0000313" key="2">
    <source>
        <dbReference type="EMBL" id="EJD44642.1"/>
    </source>
</evidence>
<proteinExistence type="predicted"/>